<dbReference type="Proteomes" id="UP001227192">
    <property type="component" value="Unassembled WGS sequence"/>
</dbReference>
<protein>
    <submittedName>
        <fullName evidence="1">Uncharacterized protein</fullName>
    </submittedName>
</protein>
<dbReference type="AlphaFoldDB" id="A0AAI9T625"/>
<comment type="caution">
    <text evidence="1">The sequence shown here is derived from an EMBL/GenBank/DDBJ whole genome shotgun (WGS) entry which is preliminary data.</text>
</comment>
<reference evidence="1" key="2">
    <citation type="journal article" date="2016" name="Fungal Biol.">
        <title>Ochratoxin A production by Penicillium thymicola.</title>
        <authorList>
            <person name="Nguyen H.D.T."/>
            <person name="McMullin D.R."/>
            <person name="Ponomareva E."/>
            <person name="Riley R."/>
            <person name="Pomraning K.R."/>
            <person name="Baker S.E."/>
            <person name="Seifert K.A."/>
        </authorList>
    </citation>
    <scope>NUCLEOTIDE SEQUENCE</scope>
    <source>
        <strain evidence="1">DAOM 180753</strain>
    </source>
</reference>
<name>A0AAI9T625_PENTH</name>
<proteinExistence type="predicted"/>
<accession>A0AAI9T625</accession>
<evidence type="ECO:0000313" key="2">
    <source>
        <dbReference type="Proteomes" id="UP001227192"/>
    </source>
</evidence>
<dbReference type="EMBL" id="LACB01000912">
    <property type="protein sequence ID" value="KAJ9481103.1"/>
    <property type="molecule type" value="Genomic_DNA"/>
</dbReference>
<evidence type="ECO:0000313" key="1">
    <source>
        <dbReference type="EMBL" id="KAJ9481103.1"/>
    </source>
</evidence>
<gene>
    <name evidence="1" type="ORF">VN97_g12399</name>
</gene>
<reference evidence="1" key="1">
    <citation type="submission" date="2015-06" db="EMBL/GenBank/DDBJ databases">
        <authorList>
            <person name="Nguyen H."/>
        </authorList>
    </citation>
    <scope>NUCLEOTIDE SEQUENCE</scope>
    <source>
        <strain evidence="1">DAOM 180753</strain>
    </source>
</reference>
<organism evidence="1 2">
    <name type="scientific">Penicillium thymicola</name>
    <dbReference type="NCBI Taxonomy" id="293382"/>
    <lineage>
        <taxon>Eukaryota</taxon>
        <taxon>Fungi</taxon>
        <taxon>Dikarya</taxon>
        <taxon>Ascomycota</taxon>
        <taxon>Pezizomycotina</taxon>
        <taxon>Eurotiomycetes</taxon>
        <taxon>Eurotiomycetidae</taxon>
        <taxon>Eurotiales</taxon>
        <taxon>Aspergillaceae</taxon>
        <taxon>Penicillium</taxon>
    </lineage>
</organism>
<keyword evidence="2" id="KW-1185">Reference proteome</keyword>
<sequence length="74" mass="8318">MASLGGYDGLCYGNSGIHIFCRQIFRQIQAPILPILVSDPWPGYTTFTLPPPLRYAACQEEETRNSLPLCKCRK</sequence>